<keyword evidence="1" id="KW-1133">Transmembrane helix</keyword>
<keyword evidence="3" id="KW-1185">Reference proteome</keyword>
<sequence length="114" mass="12945">MKEMLNWPGQSLLPINLGSIGSRRIIFSVHFEDILMSLLQMITICLVSKLLLAGAMQHRLSPKLMKRYSCSLNFHMAKMNSSLNILQSCVLVEFCGHDCLLSSLERVFSWLCLV</sequence>
<evidence type="ECO:0000256" key="1">
    <source>
        <dbReference type="SAM" id="Phobius"/>
    </source>
</evidence>
<dbReference type="InParanoid" id="A0A3N7F4H1"/>
<keyword evidence="1" id="KW-0812">Transmembrane</keyword>
<dbReference type="Proteomes" id="UP000006729">
    <property type="component" value="Chromosome 6"/>
</dbReference>
<dbReference type="EMBL" id="CM009295">
    <property type="protein sequence ID" value="RQO92083.1"/>
    <property type="molecule type" value="Genomic_DNA"/>
</dbReference>
<dbReference type="AlphaFoldDB" id="A0A3N7F4H1"/>
<organism evidence="2 3">
    <name type="scientific">Populus trichocarpa</name>
    <name type="common">Western balsam poplar</name>
    <name type="synonym">Populus balsamifera subsp. trichocarpa</name>
    <dbReference type="NCBI Taxonomy" id="3694"/>
    <lineage>
        <taxon>Eukaryota</taxon>
        <taxon>Viridiplantae</taxon>
        <taxon>Streptophyta</taxon>
        <taxon>Embryophyta</taxon>
        <taxon>Tracheophyta</taxon>
        <taxon>Spermatophyta</taxon>
        <taxon>Magnoliopsida</taxon>
        <taxon>eudicotyledons</taxon>
        <taxon>Gunneridae</taxon>
        <taxon>Pentapetalae</taxon>
        <taxon>rosids</taxon>
        <taxon>fabids</taxon>
        <taxon>Malpighiales</taxon>
        <taxon>Salicaceae</taxon>
        <taxon>Saliceae</taxon>
        <taxon>Populus</taxon>
    </lineage>
</organism>
<protein>
    <submittedName>
        <fullName evidence="2">Uncharacterized protein</fullName>
    </submittedName>
</protein>
<evidence type="ECO:0000313" key="3">
    <source>
        <dbReference type="Proteomes" id="UP000006729"/>
    </source>
</evidence>
<reference evidence="2 3" key="1">
    <citation type="journal article" date="2006" name="Science">
        <title>The genome of black cottonwood, Populus trichocarpa (Torr. &amp; Gray).</title>
        <authorList>
            <person name="Tuskan G.A."/>
            <person name="Difazio S."/>
            <person name="Jansson S."/>
            <person name="Bohlmann J."/>
            <person name="Grigoriev I."/>
            <person name="Hellsten U."/>
            <person name="Putnam N."/>
            <person name="Ralph S."/>
            <person name="Rombauts S."/>
            <person name="Salamov A."/>
            <person name="Schein J."/>
            <person name="Sterck L."/>
            <person name="Aerts A."/>
            <person name="Bhalerao R.R."/>
            <person name="Bhalerao R.P."/>
            <person name="Blaudez D."/>
            <person name="Boerjan W."/>
            <person name="Brun A."/>
            <person name="Brunner A."/>
            <person name="Busov V."/>
            <person name="Campbell M."/>
            <person name="Carlson J."/>
            <person name="Chalot M."/>
            <person name="Chapman J."/>
            <person name="Chen G.L."/>
            <person name="Cooper D."/>
            <person name="Coutinho P.M."/>
            <person name="Couturier J."/>
            <person name="Covert S."/>
            <person name="Cronk Q."/>
            <person name="Cunningham R."/>
            <person name="Davis J."/>
            <person name="Degroeve S."/>
            <person name="Dejardin A."/>
            <person name="Depamphilis C."/>
            <person name="Detter J."/>
            <person name="Dirks B."/>
            <person name="Dubchak I."/>
            <person name="Duplessis S."/>
            <person name="Ehlting J."/>
            <person name="Ellis B."/>
            <person name="Gendler K."/>
            <person name="Goodstein D."/>
            <person name="Gribskov M."/>
            <person name="Grimwood J."/>
            <person name="Groover A."/>
            <person name="Gunter L."/>
            <person name="Hamberger B."/>
            <person name="Heinze B."/>
            <person name="Helariutta Y."/>
            <person name="Henrissat B."/>
            <person name="Holligan D."/>
            <person name="Holt R."/>
            <person name="Huang W."/>
            <person name="Islam-Faridi N."/>
            <person name="Jones S."/>
            <person name="Jones-Rhoades M."/>
            <person name="Jorgensen R."/>
            <person name="Joshi C."/>
            <person name="Kangasjarvi J."/>
            <person name="Karlsson J."/>
            <person name="Kelleher C."/>
            <person name="Kirkpatrick R."/>
            <person name="Kirst M."/>
            <person name="Kohler A."/>
            <person name="Kalluri U."/>
            <person name="Larimer F."/>
            <person name="Leebens-Mack J."/>
            <person name="Leple J.C."/>
            <person name="Locascio P."/>
            <person name="Lou Y."/>
            <person name="Lucas S."/>
            <person name="Martin F."/>
            <person name="Montanini B."/>
            <person name="Napoli C."/>
            <person name="Nelson D.R."/>
            <person name="Nelson C."/>
            <person name="Nieminen K."/>
            <person name="Nilsson O."/>
            <person name="Pereda V."/>
            <person name="Peter G."/>
            <person name="Philippe R."/>
            <person name="Pilate G."/>
            <person name="Poliakov A."/>
            <person name="Razumovskaya J."/>
            <person name="Richardson P."/>
            <person name="Rinaldi C."/>
            <person name="Ritland K."/>
            <person name="Rouze P."/>
            <person name="Ryaboy D."/>
            <person name="Schmutz J."/>
            <person name="Schrader J."/>
            <person name="Segerman B."/>
            <person name="Shin H."/>
            <person name="Siddiqui A."/>
            <person name="Sterky F."/>
            <person name="Terry A."/>
            <person name="Tsai C.J."/>
            <person name="Uberbacher E."/>
            <person name="Unneberg P."/>
            <person name="Vahala J."/>
            <person name="Wall K."/>
            <person name="Wessler S."/>
            <person name="Yang G."/>
            <person name="Yin T."/>
            <person name="Douglas C."/>
            <person name="Marra M."/>
            <person name="Sandberg G."/>
            <person name="Van de Peer Y."/>
            <person name="Rokhsar D."/>
        </authorList>
    </citation>
    <scope>NUCLEOTIDE SEQUENCE [LARGE SCALE GENOMIC DNA]</scope>
    <source>
        <strain evidence="3">cv. Nisqually</strain>
    </source>
</reference>
<feature type="transmembrane region" description="Helical" evidence="1">
    <location>
        <begin position="34"/>
        <end position="56"/>
    </location>
</feature>
<accession>A0A3N7F4H1</accession>
<keyword evidence="1" id="KW-0472">Membrane</keyword>
<gene>
    <name evidence="2" type="ORF">POPTR_006G229001</name>
</gene>
<name>A0A3N7F4H1_POPTR</name>
<evidence type="ECO:0000313" key="2">
    <source>
        <dbReference type="EMBL" id="RQO92083.1"/>
    </source>
</evidence>
<proteinExistence type="predicted"/>